<dbReference type="Proteomes" id="UP000594380">
    <property type="component" value="Unassembled WGS sequence"/>
</dbReference>
<dbReference type="GeneID" id="301100157"/>
<dbReference type="PANTHER" id="PTHR46637:SF1">
    <property type="entry name" value="BLL5188 PROTEIN"/>
    <property type="match status" value="1"/>
</dbReference>
<name>A0A7Y6MYK6_9BURK</name>
<evidence type="ECO:0000313" key="2">
    <source>
        <dbReference type="Proteomes" id="UP000594380"/>
    </source>
</evidence>
<sequence>MWFDRIYRQNNEYFVVDVSANGKNNFIDIATAYKKKQNIEENIHLRVATNFTSWQRASANQYADGYSIPKNATIHHIVYRFISNLITIFVPSWVLQCDLFSPPSVIFKYLYCVNGFERLCHPELLNDKYVACLHAKAKHFILRSSKCGMNRINWFFAFPSAYRAWISVYKFARQGKIGIDLPEADITCLIHGKQVGNVIFARRIRILTLRPKETPTEWAQSDQNEIRFDASGLREVQARRLTDFDLSRQNGTSSLSDIEWGLIEPIATKSSRRDPMQQRLVIDAILEKLTEGKPWSAVNRPGVAVLEAYYSMVRNGRWREIRTILLRRRNTAERSSRNNDNMDICPIATGRQVQRFLARTKDPELLPRYWSWNWGTSDVEWKAIKVIVTGTNGNSQYMCHRARLVIDSIIEKLGTGKTWSDIVTSRGVSRTTLLGAYQKLNADGRWAQIRSVLGNTRAKTTIVDFPPRAKGWQLSEAEWKTIQPIVNRCDVSRSSLHRRARLLVDCIVEKLGRGTSWADVGRSNGICPTVLSKTLARLKSDGRWQDICSVLRNTRGLADRTVTKGK</sequence>
<proteinExistence type="predicted"/>
<comment type="caution">
    <text evidence="1">The sequence shown here is derived from an EMBL/GenBank/DDBJ whole genome shotgun (WGS) entry which is preliminary data.</text>
</comment>
<dbReference type="InterPro" id="IPR052909">
    <property type="entry name" value="Transposase_6_like"/>
</dbReference>
<dbReference type="RefSeq" id="WP_176106167.1">
    <property type="nucleotide sequence ID" value="NZ_JAALDK010000001.1"/>
</dbReference>
<dbReference type="PANTHER" id="PTHR46637">
    <property type="entry name" value="TIS1421-TRANSPOSASE PROTEIN A"/>
    <property type="match status" value="1"/>
</dbReference>
<dbReference type="AlphaFoldDB" id="A0A7Y6MYK6"/>
<protein>
    <submittedName>
        <fullName evidence="1">Uncharacterized protein</fullName>
    </submittedName>
</protein>
<accession>A0A7Y6MYK6</accession>
<evidence type="ECO:0000313" key="1">
    <source>
        <dbReference type="EMBL" id="NUX99539.1"/>
    </source>
</evidence>
<dbReference type="EMBL" id="JAALDK010000001">
    <property type="protein sequence ID" value="NUX99539.1"/>
    <property type="molecule type" value="Genomic_DNA"/>
</dbReference>
<organism evidence="1 2">
    <name type="scientific">Paraburkholderia youngii</name>
    <dbReference type="NCBI Taxonomy" id="2782701"/>
    <lineage>
        <taxon>Bacteria</taxon>
        <taxon>Pseudomonadati</taxon>
        <taxon>Pseudomonadota</taxon>
        <taxon>Betaproteobacteria</taxon>
        <taxon>Burkholderiales</taxon>
        <taxon>Burkholderiaceae</taxon>
        <taxon>Paraburkholderia</taxon>
    </lineage>
</organism>
<gene>
    <name evidence="1" type="ORF">G5S42_07355</name>
</gene>
<reference evidence="1 2" key="1">
    <citation type="submission" date="2020-02" db="EMBL/GenBank/DDBJ databases">
        <title>Paraburkholderia simonii sp. nov. and Paraburkholderia youngii sp. nov. Brazilian and Mexican Mimosa-associated rhizobia.</title>
        <authorList>
            <person name="Mavima L."/>
            <person name="Beukes C.W."/>
            <person name="Chan W.Y."/>
            <person name="Palmer M."/>
            <person name="De Meyer S.E."/>
            <person name="James E.K."/>
            <person name="Venter S.N."/>
            <person name="Steenkamp E.T."/>
        </authorList>
    </citation>
    <scope>NUCLEOTIDE SEQUENCE [LARGE SCALE GENOMIC DNA]</scope>
    <source>
        <strain evidence="1 2">JPY169</strain>
    </source>
</reference>